<comment type="caution">
    <text evidence="2">The sequence shown here is derived from an EMBL/GenBank/DDBJ whole genome shotgun (WGS) entry which is preliminary data.</text>
</comment>
<accession>A0AAD9VFZ8</accession>
<evidence type="ECO:0000313" key="2">
    <source>
        <dbReference type="EMBL" id="KAK2573076.1"/>
    </source>
</evidence>
<feature type="region of interest" description="Disordered" evidence="1">
    <location>
        <begin position="239"/>
        <end position="303"/>
    </location>
</feature>
<name>A0AAD9VFZ8_ACRCE</name>
<proteinExistence type="predicted"/>
<protein>
    <submittedName>
        <fullName evidence="2">Uncharacterized protein</fullName>
    </submittedName>
</protein>
<organism evidence="2 3">
    <name type="scientific">Acropora cervicornis</name>
    <name type="common">Staghorn coral</name>
    <dbReference type="NCBI Taxonomy" id="6130"/>
    <lineage>
        <taxon>Eukaryota</taxon>
        <taxon>Metazoa</taxon>
        <taxon>Cnidaria</taxon>
        <taxon>Anthozoa</taxon>
        <taxon>Hexacorallia</taxon>
        <taxon>Scleractinia</taxon>
        <taxon>Astrocoeniina</taxon>
        <taxon>Acroporidae</taxon>
        <taxon>Acropora</taxon>
    </lineage>
</organism>
<evidence type="ECO:0000256" key="1">
    <source>
        <dbReference type="SAM" id="MobiDB-lite"/>
    </source>
</evidence>
<feature type="compositionally biased region" description="Polar residues" evidence="1">
    <location>
        <begin position="274"/>
        <end position="289"/>
    </location>
</feature>
<evidence type="ECO:0000313" key="3">
    <source>
        <dbReference type="Proteomes" id="UP001249851"/>
    </source>
</evidence>
<reference evidence="2" key="1">
    <citation type="journal article" date="2023" name="G3 (Bethesda)">
        <title>Whole genome assembly and annotation of the endangered Caribbean coral Acropora cervicornis.</title>
        <authorList>
            <person name="Selwyn J.D."/>
            <person name="Vollmer S.V."/>
        </authorList>
    </citation>
    <scope>NUCLEOTIDE SEQUENCE</scope>
    <source>
        <strain evidence="2">K2</strain>
    </source>
</reference>
<dbReference type="EMBL" id="JARQWQ010000003">
    <property type="protein sequence ID" value="KAK2573076.1"/>
    <property type="molecule type" value="Genomic_DNA"/>
</dbReference>
<dbReference type="AlphaFoldDB" id="A0AAD9VFZ8"/>
<keyword evidence="3" id="KW-1185">Reference proteome</keyword>
<reference evidence="2" key="2">
    <citation type="journal article" date="2023" name="Science">
        <title>Genomic signatures of disease resistance in endangered staghorn corals.</title>
        <authorList>
            <person name="Vollmer S.V."/>
            <person name="Selwyn J.D."/>
            <person name="Despard B.A."/>
            <person name="Roesel C.L."/>
        </authorList>
    </citation>
    <scope>NUCLEOTIDE SEQUENCE</scope>
    <source>
        <strain evidence="2">K2</strain>
    </source>
</reference>
<feature type="compositionally biased region" description="Polar residues" evidence="1">
    <location>
        <begin position="258"/>
        <end position="267"/>
    </location>
</feature>
<gene>
    <name evidence="2" type="ORF">P5673_002110</name>
</gene>
<sequence>MFAVRSGREEPSVVSTRVLRTHRRNSMEHFWLQERVRTIDYEGKHNYSQISDQIDGVRQNLSKIKVVKKNAGISVERRKLLRDKGLRILPPKRNGDEDFFTLRNSEGKTVFISCAEFYDGNAMRKQLCIDTQDSTVTALSEGENSCSEQIDASSGESRSKRTAIVENEQRKKLSYRKITPPLRPGSIRNFQDVYEESLDKDDEFASSQAVTIRERKCGVWKQTANIKRERQVDDGKRACFEANTDNNESTKTPRRKLSGTSSESVSNLRKKSRVNNGYLASTSANSAESPGQMEKVDGTRQQQSINAKVDLERKISTGSLSRQQMLRPISAMAGMPSGLGISGNVIGLRKMSLVMDKTPTTVPTSSGGECKHRKVAFESNRLNLKKDAQSPCKLEVSEKDDQEKKEIDVSKIPKRNISWNTHVQDSGNHHIEKILSTEDPHSSSGLDLFASRTLDAPQPGSPVYADNQRTCLSGKISKTNVKQFGQDVSPDARLDKTLSKQFVTMQMTIGSKQVKVYVPKFSSGEHLEHEIIERARAKSAVKAPFCGCNLIKQ</sequence>
<dbReference type="Proteomes" id="UP001249851">
    <property type="component" value="Unassembled WGS sequence"/>
</dbReference>